<accession>A0A9N9FBA0</accession>
<evidence type="ECO:0000313" key="2">
    <source>
        <dbReference type="Proteomes" id="UP000789342"/>
    </source>
</evidence>
<evidence type="ECO:0000313" key="1">
    <source>
        <dbReference type="EMBL" id="CAG8521947.1"/>
    </source>
</evidence>
<dbReference type="AlphaFoldDB" id="A0A9N9FBA0"/>
<sequence>MEIIRDRLYATNTGSPCLPIVIEWIEFLGRNIEMKKRGRAPWNTFMADVYGRSRIIPYSSEMPSSCTPAQGQISLLVHGDEVTWVGLPDPANFV</sequence>
<name>A0A9N9FBA0_9GLOM</name>
<gene>
    <name evidence="1" type="ORF">AMORRO_LOCUS4251</name>
</gene>
<keyword evidence="2" id="KW-1185">Reference proteome</keyword>
<comment type="caution">
    <text evidence="1">The sequence shown here is derived from an EMBL/GenBank/DDBJ whole genome shotgun (WGS) entry which is preliminary data.</text>
</comment>
<organism evidence="1 2">
    <name type="scientific">Acaulospora morrowiae</name>
    <dbReference type="NCBI Taxonomy" id="94023"/>
    <lineage>
        <taxon>Eukaryota</taxon>
        <taxon>Fungi</taxon>
        <taxon>Fungi incertae sedis</taxon>
        <taxon>Mucoromycota</taxon>
        <taxon>Glomeromycotina</taxon>
        <taxon>Glomeromycetes</taxon>
        <taxon>Diversisporales</taxon>
        <taxon>Acaulosporaceae</taxon>
        <taxon>Acaulospora</taxon>
    </lineage>
</organism>
<proteinExistence type="predicted"/>
<dbReference type="EMBL" id="CAJVPV010002249">
    <property type="protein sequence ID" value="CAG8521947.1"/>
    <property type="molecule type" value="Genomic_DNA"/>
</dbReference>
<reference evidence="1" key="1">
    <citation type="submission" date="2021-06" db="EMBL/GenBank/DDBJ databases">
        <authorList>
            <person name="Kallberg Y."/>
            <person name="Tangrot J."/>
            <person name="Rosling A."/>
        </authorList>
    </citation>
    <scope>NUCLEOTIDE SEQUENCE</scope>
    <source>
        <strain evidence="1">CL551</strain>
    </source>
</reference>
<dbReference type="Proteomes" id="UP000789342">
    <property type="component" value="Unassembled WGS sequence"/>
</dbReference>
<protein>
    <submittedName>
        <fullName evidence="1">16844_t:CDS:1</fullName>
    </submittedName>
</protein>